<dbReference type="Proteomes" id="UP001485043">
    <property type="component" value="Unassembled WGS sequence"/>
</dbReference>
<dbReference type="GO" id="GO:0043161">
    <property type="term" value="P:proteasome-mediated ubiquitin-dependent protein catabolic process"/>
    <property type="evidence" value="ECO:0007669"/>
    <property type="project" value="TreeGrafter"/>
</dbReference>
<feature type="compositionally biased region" description="Low complexity" evidence="8">
    <location>
        <begin position="1098"/>
        <end position="1113"/>
    </location>
</feature>
<feature type="domain" description="HECT" evidence="9">
    <location>
        <begin position="1415"/>
        <end position="1729"/>
    </location>
</feature>
<keyword evidence="11" id="KW-1185">Reference proteome</keyword>
<feature type="compositionally biased region" description="Polar residues" evidence="8">
    <location>
        <begin position="15"/>
        <end position="24"/>
    </location>
</feature>
<dbReference type="CDD" id="cd00078">
    <property type="entry name" value="HECTc"/>
    <property type="match status" value="1"/>
</dbReference>
<dbReference type="InterPro" id="IPR021133">
    <property type="entry name" value="HEAT_type_2"/>
</dbReference>
<feature type="region of interest" description="Disordered" evidence="8">
    <location>
        <begin position="527"/>
        <end position="591"/>
    </location>
</feature>
<feature type="region of interest" description="Disordered" evidence="8">
    <location>
        <begin position="1"/>
        <end position="75"/>
    </location>
</feature>
<dbReference type="PROSITE" id="PS50077">
    <property type="entry name" value="HEAT_REPEAT"/>
    <property type="match status" value="1"/>
</dbReference>
<dbReference type="Pfam" id="PF00632">
    <property type="entry name" value="HECT"/>
    <property type="match status" value="1"/>
</dbReference>
<comment type="catalytic activity">
    <reaction evidence="1">
        <text>S-ubiquitinyl-[E2 ubiquitin-conjugating enzyme]-L-cysteine + [acceptor protein]-L-lysine = [E2 ubiquitin-conjugating enzyme]-L-cysteine + N(6)-ubiquitinyl-[acceptor protein]-L-lysine.</text>
        <dbReference type="EC" id="2.3.2.26"/>
    </reaction>
</comment>
<gene>
    <name evidence="10" type="ORF">WJX84_003981</name>
</gene>
<dbReference type="GO" id="GO:0061630">
    <property type="term" value="F:ubiquitin protein ligase activity"/>
    <property type="evidence" value="ECO:0007669"/>
    <property type="project" value="UniProtKB-EC"/>
</dbReference>
<feature type="compositionally biased region" description="Basic residues" evidence="8">
    <location>
        <begin position="532"/>
        <end position="547"/>
    </location>
</feature>
<feature type="region of interest" description="Disordered" evidence="8">
    <location>
        <begin position="923"/>
        <end position="961"/>
    </location>
</feature>
<feature type="region of interest" description="Disordered" evidence="8">
    <location>
        <begin position="802"/>
        <end position="841"/>
    </location>
</feature>
<evidence type="ECO:0000313" key="10">
    <source>
        <dbReference type="EMBL" id="KAK9856861.1"/>
    </source>
</evidence>
<reference evidence="10 11" key="1">
    <citation type="journal article" date="2024" name="Nat. Commun.">
        <title>Phylogenomics reveals the evolutionary origins of lichenization in chlorophyte algae.</title>
        <authorList>
            <person name="Puginier C."/>
            <person name="Libourel C."/>
            <person name="Otte J."/>
            <person name="Skaloud P."/>
            <person name="Haon M."/>
            <person name="Grisel S."/>
            <person name="Petersen M."/>
            <person name="Berrin J.G."/>
            <person name="Delaux P.M."/>
            <person name="Dal Grande F."/>
            <person name="Keller J."/>
        </authorList>
    </citation>
    <scope>NUCLEOTIDE SEQUENCE [LARGE SCALE GENOMIC DNA]</scope>
    <source>
        <strain evidence="10 11">SAG 2523</strain>
    </source>
</reference>
<feature type="active site" description="Glycyl thioester intermediate" evidence="7">
    <location>
        <position position="1696"/>
    </location>
</feature>
<dbReference type="SMART" id="SM00119">
    <property type="entry name" value="HECTc"/>
    <property type="match status" value="1"/>
</dbReference>
<dbReference type="PROSITE" id="PS50237">
    <property type="entry name" value="HECT"/>
    <property type="match status" value="1"/>
</dbReference>
<dbReference type="Gene3D" id="3.30.2410.10">
    <property type="entry name" value="Hect, E3 ligase catalytic domain"/>
    <property type="match status" value="1"/>
</dbReference>
<keyword evidence="4" id="KW-0808">Transferase</keyword>
<organism evidence="10 11">
    <name type="scientific">Apatococcus fuscideae</name>
    <dbReference type="NCBI Taxonomy" id="2026836"/>
    <lineage>
        <taxon>Eukaryota</taxon>
        <taxon>Viridiplantae</taxon>
        <taxon>Chlorophyta</taxon>
        <taxon>core chlorophytes</taxon>
        <taxon>Trebouxiophyceae</taxon>
        <taxon>Chlorellales</taxon>
        <taxon>Chlorellaceae</taxon>
        <taxon>Apatococcus</taxon>
    </lineage>
</organism>
<dbReference type="PANTHER" id="PTHR45670">
    <property type="entry name" value="E3 UBIQUITIN-PROTEIN LIGASE TRIP12"/>
    <property type="match status" value="1"/>
</dbReference>
<evidence type="ECO:0000256" key="1">
    <source>
        <dbReference type="ARBA" id="ARBA00000885"/>
    </source>
</evidence>
<sequence length="1729" mass="182632">MEPRLTRSAKRKQEASVSTAQASTEGAGPSSKAGPCLRNTRSRKTTEEASAKATKAPAPTRMAAAQREADDQEKLSSEIFGRHSGAAGSALQGLLRKLGAGFDDIMPPMGLSSSRMKAIIAQLRQDDDPILQQEALTQLCELLSVSSEEALSMLPVESLVPILVNLLNSDRSDDITILSARSLTFLADVLPSSAATIVRHGAVPAFCARLLAVEDIDLAEQSLQALEKLSHEHPQACLKAGGLVAVLSYLDFFQTGVQRVAVATAAHMCRGLSSDSTDAVTTAIPILNQLLQYSDAKIVENACTALTRIATCFSHYPGHLDTLCNSGLVGNAVQLIALSENGGISAQLYAHTYFDIVKLLATCASGSSRVAEDLLQAGISATLKSMLASSSMLSNGSPNAALRTTDQLNEVISMARCLLPAIPDSCSVMLEDLPACPSSNSGPQSTSTCQRLKFLRENPVLLKSFGDDLLPLLLQVYNSTASPQVRSQALATIRKALYYGHEDMLQDWLADVAISSFVATLLGSQDGPVRTKAQRRSSSRLKGKDKKKSTDSEKDKGKEGDAHVASPGLSPPPPAPAAPAPPPKTPVTVRAAAARRAHNFQQAYFSTSAGVETDGTRLLKGVSGKLDQPGAAQELLDILSDRESANISTFEFLSSGCVEQLQAFLLGTGGHHPKEQQQQQLERLQAFCESLAIDAHGNAALLALLHKLQEGLASVETMPVHQAQALHSSRSYRSGGGGSAFSSGLAALTHPVKLRLSRAAGVDAADLRDYSANVVLIEPLATMTAVEDFLAPRIRPVPAAPAAATDASNAEGQLPAVKTEASPVPSTLAQGAPAAGDRQDSIAKRLQSSAAVPVPGADRAAMTQRITRAAAKAAAAAPSTAVESAGAGAQAPAAGHAAAAPAVEQGAAAGSSHRGSMSEDDAAVLFHGGGHPGAHVDEDEEDDDMDEEEEEVAYQDDEELDAEEDIGVGSMEVHDMHLGTDGTGGLTAAPVAPPEPEPPIARRVIGTHSYAQAAATAAAPVDPASDGLPKLVFLLNGQALPASSTIFQAIQQAQVAKSQAPPALADPADAAAGARVRAFLEDVTTLHYCRAGSEPKDAASASSSRTSSQAMEAPAPVGQTPEAELVCGSSLPESIGLTGQTASILEVLRQLESLNRLAPRLLRNSHAGEGSEKRRMEYPAAPRGAFISKKLSSKLAQQLKDVLAICGGTLPAWCRELVLSCKFLFPFELRRRYFHCTSFGIGRALQHLQSLQTAEGGTSNNHSHHDRDSREVRLGRLARQKVRVSRKRILESAIKVMDLYAGSRSVLELEYFGEAGTGLGPTLEFYTLLSYELQRKGLGMWRSDPATHRGSDSSSDGQDAILTKAKGKASKDEQADAGKPPSNLTRLLESTTHGGPADYIAAPQGLFPAPLSEGNPRAVAKAKEHFRLLGQAMAKALQDNRLLDVPLSHVFLQAAFEQPLDLLSISEIDASLGSTLEKLQAASQTSRSSPEAPMLIDGVPIEDLCLTFVVPGYPEYILKAGGADETVTAGNVDEYITAVMDATLGSGIKIQMASFRDGFNTVFPLEHLKCLYEDEIETMLCGTREHWTVDMLADTIKFDHGYTSKSTAVRHFLTVLSELDAADQTRFLRFVTGSPRLPPGGIAALHPRLTVVRKHSSLSSQEPASPSPQSPSPASLTAQGSTSTLADGDLPSVMTCANYIKLPPYSSLAVMRKRVLFAIREGQGSFDLS</sequence>
<protein>
    <recommendedName>
        <fullName evidence="3">HECT-type E3 ubiquitin transferase</fullName>
        <ecNumber evidence="3">2.3.2.26</ecNumber>
    </recommendedName>
</protein>
<dbReference type="EMBL" id="JALJOV010000990">
    <property type="protein sequence ID" value="KAK9856861.1"/>
    <property type="molecule type" value="Genomic_DNA"/>
</dbReference>
<dbReference type="InterPro" id="IPR000225">
    <property type="entry name" value="Armadillo"/>
</dbReference>
<evidence type="ECO:0000256" key="8">
    <source>
        <dbReference type="SAM" id="MobiDB-lite"/>
    </source>
</evidence>
<feature type="region of interest" description="Disordered" evidence="8">
    <location>
        <begin position="1092"/>
        <end position="1121"/>
    </location>
</feature>
<feature type="repeat" description="HEAT" evidence="6">
    <location>
        <begin position="159"/>
        <end position="196"/>
    </location>
</feature>
<evidence type="ECO:0000256" key="3">
    <source>
        <dbReference type="ARBA" id="ARBA00012485"/>
    </source>
</evidence>
<name>A0AAW1SS64_9CHLO</name>
<dbReference type="Pfam" id="PF25579">
    <property type="entry name" value="TPR_TRIP12_N"/>
    <property type="match status" value="1"/>
</dbReference>
<proteinExistence type="inferred from homology"/>
<dbReference type="InterPro" id="IPR057948">
    <property type="entry name" value="TPR_TRIP12_N"/>
</dbReference>
<dbReference type="Gene3D" id="1.25.10.10">
    <property type="entry name" value="Leucine-rich Repeat Variant"/>
    <property type="match status" value="1"/>
</dbReference>
<feature type="compositionally biased region" description="Acidic residues" evidence="8">
    <location>
        <begin position="937"/>
        <end position="961"/>
    </location>
</feature>
<dbReference type="SUPFAM" id="SSF56204">
    <property type="entry name" value="Hect, E3 ligase catalytic domain"/>
    <property type="match status" value="1"/>
</dbReference>
<dbReference type="SMART" id="SM00185">
    <property type="entry name" value="ARM"/>
    <property type="match status" value="3"/>
</dbReference>
<dbReference type="InterPro" id="IPR045322">
    <property type="entry name" value="HECTD1/TRIP12-like"/>
</dbReference>
<feature type="region of interest" description="Disordered" evidence="8">
    <location>
        <begin position="1364"/>
        <end position="1390"/>
    </location>
</feature>
<comment type="similarity">
    <text evidence="2">Belongs to the UPL family. K-HECT subfamily.</text>
</comment>
<feature type="compositionally biased region" description="Pro residues" evidence="8">
    <location>
        <begin position="569"/>
        <end position="585"/>
    </location>
</feature>
<evidence type="ECO:0000256" key="5">
    <source>
        <dbReference type="ARBA" id="ARBA00022786"/>
    </source>
</evidence>
<dbReference type="Gene3D" id="3.90.1750.10">
    <property type="entry name" value="Hect, E3 ligase catalytic domains"/>
    <property type="match status" value="1"/>
</dbReference>
<evidence type="ECO:0000256" key="7">
    <source>
        <dbReference type="PROSITE-ProRule" id="PRU00104"/>
    </source>
</evidence>
<evidence type="ECO:0000256" key="6">
    <source>
        <dbReference type="PROSITE-ProRule" id="PRU00103"/>
    </source>
</evidence>
<dbReference type="InterPro" id="IPR000569">
    <property type="entry name" value="HECT_dom"/>
</dbReference>
<evidence type="ECO:0000313" key="11">
    <source>
        <dbReference type="Proteomes" id="UP001485043"/>
    </source>
</evidence>
<feature type="compositionally biased region" description="Basic and acidic residues" evidence="8">
    <location>
        <begin position="548"/>
        <end position="562"/>
    </location>
</feature>
<dbReference type="SUPFAM" id="SSF48371">
    <property type="entry name" value="ARM repeat"/>
    <property type="match status" value="1"/>
</dbReference>
<dbReference type="PANTHER" id="PTHR45670:SF1">
    <property type="entry name" value="E3 UBIQUITIN-PROTEIN LIGASE HECTD1"/>
    <property type="match status" value="1"/>
</dbReference>
<keyword evidence="5 7" id="KW-0833">Ubl conjugation pathway</keyword>
<evidence type="ECO:0000256" key="4">
    <source>
        <dbReference type="ARBA" id="ARBA00022679"/>
    </source>
</evidence>
<dbReference type="GO" id="GO:0000209">
    <property type="term" value="P:protein polyubiquitination"/>
    <property type="evidence" value="ECO:0007669"/>
    <property type="project" value="TreeGrafter"/>
</dbReference>
<evidence type="ECO:0000259" key="9">
    <source>
        <dbReference type="PROSITE" id="PS50237"/>
    </source>
</evidence>
<dbReference type="InterPro" id="IPR016024">
    <property type="entry name" value="ARM-type_fold"/>
</dbReference>
<accession>A0AAW1SS64</accession>
<feature type="compositionally biased region" description="Low complexity" evidence="8">
    <location>
        <begin position="51"/>
        <end position="65"/>
    </location>
</feature>
<feature type="region of interest" description="Disordered" evidence="8">
    <location>
        <begin position="1655"/>
        <end position="1683"/>
    </location>
</feature>
<comment type="caution">
    <text evidence="10">The sequence shown here is derived from an EMBL/GenBank/DDBJ whole genome shotgun (WGS) entry which is preliminary data.</text>
</comment>
<dbReference type="EC" id="2.3.2.26" evidence="3"/>
<evidence type="ECO:0000256" key="2">
    <source>
        <dbReference type="ARBA" id="ARBA00006331"/>
    </source>
</evidence>
<dbReference type="InterPro" id="IPR035983">
    <property type="entry name" value="Hect_E3_ubiquitin_ligase"/>
</dbReference>
<dbReference type="InterPro" id="IPR011989">
    <property type="entry name" value="ARM-like"/>
</dbReference>